<dbReference type="GO" id="GO:0030527">
    <property type="term" value="F:structural constituent of chromatin"/>
    <property type="evidence" value="ECO:0007669"/>
    <property type="project" value="InterPro"/>
</dbReference>
<evidence type="ECO:0000313" key="4">
    <source>
        <dbReference type="EMBL" id="KAJ4767176.1"/>
    </source>
</evidence>
<dbReference type="PANTHER" id="PTHR11426">
    <property type="entry name" value="HISTONE H3"/>
    <property type="match status" value="1"/>
</dbReference>
<dbReference type="InterPro" id="IPR007125">
    <property type="entry name" value="H2A/H2B/H3"/>
</dbReference>
<dbReference type="SUPFAM" id="SSF47113">
    <property type="entry name" value="Histone-fold"/>
    <property type="match status" value="1"/>
</dbReference>
<feature type="compositionally biased region" description="Basic residues" evidence="2">
    <location>
        <begin position="39"/>
        <end position="52"/>
    </location>
</feature>
<feature type="region of interest" description="Disordered" evidence="2">
    <location>
        <begin position="39"/>
        <end position="116"/>
    </location>
</feature>
<dbReference type="FunFam" id="1.10.20.10:FF:000088">
    <property type="entry name" value="Histone H3-like centromeric protein CSE4"/>
    <property type="match status" value="1"/>
</dbReference>
<dbReference type="InterPro" id="IPR009072">
    <property type="entry name" value="Histone-fold"/>
</dbReference>
<dbReference type="PRINTS" id="PR00622">
    <property type="entry name" value="HISTONEH3"/>
</dbReference>
<dbReference type="CDD" id="cd22911">
    <property type="entry name" value="HFD_H3"/>
    <property type="match status" value="1"/>
</dbReference>
<name>A0AAV8DJC9_9POAL</name>
<dbReference type="Gene3D" id="1.10.20.10">
    <property type="entry name" value="Histone, subunit A"/>
    <property type="match status" value="1"/>
</dbReference>
<proteinExistence type="inferred from homology"/>
<evidence type="ECO:0000256" key="2">
    <source>
        <dbReference type="SAM" id="MobiDB-lite"/>
    </source>
</evidence>
<sequence>MEWIADRDYRNFFPLTKPFISFSLSHSLRGAMARTKHFSVRSGKKSASRTKARGGESSALVQPDGSDNQGDLNGTPMSQNPNTPKNTARKSARAPPTPSLKGISDSGKRKKHRYRPGTVALREIRKFQKTTHLLIPAAPFSRLAREVTELFNKDMRWTPAGLLALHEAAEYYLVDLFEDANLCAIHAKRITVRDKDIQLARRISGRRMW</sequence>
<feature type="compositionally biased region" description="Polar residues" evidence="2">
    <location>
        <begin position="65"/>
        <end position="86"/>
    </location>
</feature>
<dbReference type="Pfam" id="PF00125">
    <property type="entry name" value="Histone"/>
    <property type="match status" value="1"/>
</dbReference>
<evidence type="ECO:0000256" key="1">
    <source>
        <dbReference type="ARBA" id="ARBA00010343"/>
    </source>
</evidence>
<dbReference type="GO" id="GO:0003677">
    <property type="term" value="F:DNA binding"/>
    <property type="evidence" value="ECO:0007669"/>
    <property type="project" value="InterPro"/>
</dbReference>
<gene>
    <name evidence="4" type="ORF">LUZ62_077551</name>
</gene>
<dbReference type="SMART" id="SM00428">
    <property type="entry name" value="H3"/>
    <property type="match status" value="1"/>
</dbReference>
<keyword evidence="5" id="KW-1185">Reference proteome</keyword>
<dbReference type="Proteomes" id="UP001140206">
    <property type="component" value="Chromosome 4"/>
</dbReference>
<reference evidence="4" key="1">
    <citation type="submission" date="2022-08" db="EMBL/GenBank/DDBJ databases">
        <authorList>
            <person name="Marques A."/>
        </authorList>
    </citation>
    <scope>NUCLEOTIDE SEQUENCE</scope>
    <source>
        <strain evidence="4">RhyPub2mFocal</strain>
        <tissue evidence="4">Leaves</tissue>
    </source>
</reference>
<comment type="caution">
    <text evidence="4">The sequence shown here is derived from an EMBL/GenBank/DDBJ whole genome shotgun (WGS) entry which is preliminary data.</text>
</comment>
<dbReference type="EMBL" id="JAMFTS010000004">
    <property type="protein sequence ID" value="KAJ4767176.1"/>
    <property type="molecule type" value="Genomic_DNA"/>
</dbReference>
<dbReference type="GO" id="GO:0000786">
    <property type="term" value="C:nucleosome"/>
    <property type="evidence" value="ECO:0007669"/>
    <property type="project" value="InterPro"/>
</dbReference>
<comment type="similarity">
    <text evidence="1">Belongs to the histone H3 family.</text>
</comment>
<dbReference type="AlphaFoldDB" id="A0AAV8DJC9"/>
<dbReference type="InterPro" id="IPR000164">
    <property type="entry name" value="Histone_H3/CENP-A"/>
</dbReference>
<accession>A0AAV8DJC9</accession>
<evidence type="ECO:0000313" key="5">
    <source>
        <dbReference type="Proteomes" id="UP001140206"/>
    </source>
</evidence>
<protein>
    <submittedName>
        <fullName evidence="4">Histone H3</fullName>
    </submittedName>
</protein>
<evidence type="ECO:0000259" key="3">
    <source>
        <dbReference type="Pfam" id="PF00125"/>
    </source>
</evidence>
<dbReference type="PROSITE" id="PS00959">
    <property type="entry name" value="HISTONE_H3_2"/>
    <property type="match status" value="1"/>
</dbReference>
<feature type="domain" description="Core Histone H2A/H2B/H3" evidence="3">
    <location>
        <begin position="116"/>
        <end position="203"/>
    </location>
</feature>
<organism evidence="4 5">
    <name type="scientific">Rhynchospora pubera</name>
    <dbReference type="NCBI Taxonomy" id="906938"/>
    <lineage>
        <taxon>Eukaryota</taxon>
        <taxon>Viridiplantae</taxon>
        <taxon>Streptophyta</taxon>
        <taxon>Embryophyta</taxon>
        <taxon>Tracheophyta</taxon>
        <taxon>Spermatophyta</taxon>
        <taxon>Magnoliopsida</taxon>
        <taxon>Liliopsida</taxon>
        <taxon>Poales</taxon>
        <taxon>Cyperaceae</taxon>
        <taxon>Cyperoideae</taxon>
        <taxon>Rhynchosporeae</taxon>
        <taxon>Rhynchospora</taxon>
    </lineage>
</organism>
<dbReference type="GO" id="GO:0046982">
    <property type="term" value="F:protein heterodimerization activity"/>
    <property type="evidence" value="ECO:0007669"/>
    <property type="project" value="InterPro"/>
</dbReference>